<evidence type="ECO:0008006" key="4">
    <source>
        <dbReference type="Google" id="ProtNLM"/>
    </source>
</evidence>
<proteinExistence type="predicted"/>
<evidence type="ECO:0000313" key="2">
    <source>
        <dbReference type="EMBL" id="QDH17257.1"/>
    </source>
</evidence>
<feature type="transmembrane region" description="Helical" evidence="1">
    <location>
        <begin position="66"/>
        <end position="87"/>
    </location>
</feature>
<dbReference type="EMBL" id="CP038141">
    <property type="protein sequence ID" value="QDH17257.1"/>
    <property type="molecule type" value="Genomic_DNA"/>
</dbReference>
<keyword evidence="1" id="KW-0812">Transmembrane</keyword>
<organism evidence="2 3">
    <name type="scientific">Swingsia samuiensis</name>
    <dbReference type="NCBI Taxonomy" id="1293412"/>
    <lineage>
        <taxon>Bacteria</taxon>
        <taxon>Pseudomonadati</taxon>
        <taxon>Pseudomonadota</taxon>
        <taxon>Alphaproteobacteria</taxon>
        <taxon>Acetobacterales</taxon>
        <taxon>Acetobacteraceae</taxon>
        <taxon>Swingsia</taxon>
    </lineage>
</organism>
<evidence type="ECO:0000256" key="1">
    <source>
        <dbReference type="SAM" id="Phobius"/>
    </source>
</evidence>
<protein>
    <recommendedName>
        <fullName evidence="4">Zinc ribbon domain-containing protein</fullName>
    </recommendedName>
</protein>
<keyword evidence="1" id="KW-0472">Membrane</keyword>
<keyword evidence="1" id="KW-1133">Transmembrane helix</keyword>
<keyword evidence="3" id="KW-1185">Reference proteome</keyword>
<name>A0A4Y6ULP5_9PROT</name>
<gene>
    <name evidence="2" type="ORF">E3D00_06555</name>
</gene>
<dbReference type="AlphaFoldDB" id="A0A4Y6ULP5"/>
<feature type="transmembrane region" description="Helical" evidence="1">
    <location>
        <begin position="42"/>
        <end position="60"/>
    </location>
</feature>
<evidence type="ECO:0000313" key="3">
    <source>
        <dbReference type="Proteomes" id="UP000316313"/>
    </source>
</evidence>
<dbReference type="RefSeq" id="WP_141461026.1">
    <property type="nucleotide sequence ID" value="NZ_CP038141.1"/>
</dbReference>
<reference evidence="2 3" key="1">
    <citation type="submission" date="2019-03" db="EMBL/GenBank/DDBJ databases">
        <title>The complete genome sequence of Swingsia samuiensis NBRC107927(T).</title>
        <authorList>
            <person name="Chua K.-O."/>
            <person name="Chan K.-G."/>
            <person name="See-Too W.-S."/>
        </authorList>
    </citation>
    <scope>NUCLEOTIDE SEQUENCE [LARGE SCALE GENOMIC DNA]</scope>
    <source>
        <strain evidence="2 3">AH83</strain>
    </source>
</reference>
<dbReference type="OrthoDB" id="7283247at2"/>
<accession>A0A4Y6ULP5</accession>
<dbReference type="KEGG" id="ssam:E3D00_06555"/>
<sequence>MIDPLSTSIALCPVCRQKIRPTAEHCPHCGAERTFGPMPHETALYSILGMILLTCASTLLHPLSLWTIIFAFIGLGAGFLFAHNRFAAERWIKPKQK</sequence>
<dbReference type="Proteomes" id="UP000316313">
    <property type="component" value="Chromosome"/>
</dbReference>